<dbReference type="Proteomes" id="UP001529510">
    <property type="component" value="Unassembled WGS sequence"/>
</dbReference>
<name>A0ABD0P0K0_CIRMR</name>
<accession>A0ABD0P0K0</accession>
<gene>
    <name evidence="1" type="ORF">M9458_035861</name>
</gene>
<dbReference type="InterPro" id="IPR013320">
    <property type="entry name" value="ConA-like_dom_sf"/>
</dbReference>
<sequence>MFLLLVINLLEALNVTRSPRGLSKVKGRDPETPAWRLRFSTPHLKLPKKVLDYLFETSQGILGLHLVGRQNKGSVATLISFTSFALLQNDKRPLLELVSNTQADWLQLEFRSPDGNQTEVLKLPGGSPFTGGGWVRMALSVEPRQIVLYVDCQDAVVLKLKEGGRILSLALPQDLQVTFSSTAGKKASKFN</sequence>
<proteinExistence type="predicted"/>
<dbReference type="SUPFAM" id="SSF49899">
    <property type="entry name" value="Concanavalin A-like lectins/glucanases"/>
    <property type="match status" value="1"/>
</dbReference>
<protein>
    <recommendedName>
        <fullName evidence="3">Kielin/chordin-like protein</fullName>
    </recommendedName>
</protein>
<comment type="caution">
    <text evidence="1">The sequence shown here is derived from an EMBL/GenBank/DDBJ whole genome shotgun (WGS) entry which is preliminary data.</text>
</comment>
<reference evidence="1 2" key="1">
    <citation type="submission" date="2024-05" db="EMBL/GenBank/DDBJ databases">
        <title>Genome sequencing and assembly of Indian major carp, Cirrhinus mrigala (Hamilton, 1822).</title>
        <authorList>
            <person name="Mohindra V."/>
            <person name="Chowdhury L.M."/>
            <person name="Lal K."/>
            <person name="Jena J.K."/>
        </authorList>
    </citation>
    <scope>NUCLEOTIDE SEQUENCE [LARGE SCALE GENOMIC DNA]</scope>
    <source>
        <strain evidence="1">CM1030</strain>
        <tissue evidence="1">Blood</tissue>
    </source>
</reference>
<evidence type="ECO:0000313" key="1">
    <source>
        <dbReference type="EMBL" id="KAL0167639.1"/>
    </source>
</evidence>
<evidence type="ECO:0008006" key="3">
    <source>
        <dbReference type="Google" id="ProtNLM"/>
    </source>
</evidence>
<dbReference type="EMBL" id="JAMKFB020000018">
    <property type="protein sequence ID" value="KAL0167639.1"/>
    <property type="molecule type" value="Genomic_DNA"/>
</dbReference>
<dbReference type="Gene3D" id="2.60.120.200">
    <property type="match status" value="1"/>
</dbReference>
<evidence type="ECO:0000313" key="2">
    <source>
        <dbReference type="Proteomes" id="UP001529510"/>
    </source>
</evidence>
<keyword evidence="2" id="KW-1185">Reference proteome</keyword>
<dbReference type="AlphaFoldDB" id="A0ABD0P0K0"/>
<organism evidence="1 2">
    <name type="scientific">Cirrhinus mrigala</name>
    <name type="common">Mrigala</name>
    <dbReference type="NCBI Taxonomy" id="683832"/>
    <lineage>
        <taxon>Eukaryota</taxon>
        <taxon>Metazoa</taxon>
        <taxon>Chordata</taxon>
        <taxon>Craniata</taxon>
        <taxon>Vertebrata</taxon>
        <taxon>Euteleostomi</taxon>
        <taxon>Actinopterygii</taxon>
        <taxon>Neopterygii</taxon>
        <taxon>Teleostei</taxon>
        <taxon>Ostariophysi</taxon>
        <taxon>Cypriniformes</taxon>
        <taxon>Cyprinidae</taxon>
        <taxon>Labeoninae</taxon>
        <taxon>Labeonini</taxon>
        <taxon>Cirrhinus</taxon>
    </lineage>
</organism>
<feature type="non-terminal residue" evidence="1">
    <location>
        <position position="191"/>
    </location>
</feature>